<reference evidence="4" key="1">
    <citation type="submission" date="2023-08" db="EMBL/GenBank/DDBJ databases">
        <authorList>
            <person name="Audoor S."/>
            <person name="Bilcke G."/>
        </authorList>
    </citation>
    <scope>NUCLEOTIDE SEQUENCE</scope>
</reference>
<evidence type="ECO:0000256" key="2">
    <source>
        <dbReference type="SAM" id="SignalP"/>
    </source>
</evidence>
<evidence type="ECO:0000256" key="1">
    <source>
        <dbReference type="SAM" id="Phobius"/>
    </source>
</evidence>
<evidence type="ECO:0000313" key="4">
    <source>
        <dbReference type="EMBL" id="CAJ1965503.1"/>
    </source>
</evidence>
<dbReference type="EMBL" id="CAKOGP040002085">
    <property type="protein sequence ID" value="CAJ1961157.1"/>
    <property type="molecule type" value="Genomic_DNA"/>
</dbReference>
<organism evidence="4 5">
    <name type="scientific">Cylindrotheca closterium</name>
    <dbReference type="NCBI Taxonomy" id="2856"/>
    <lineage>
        <taxon>Eukaryota</taxon>
        <taxon>Sar</taxon>
        <taxon>Stramenopiles</taxon>
        <taxon>Ochrophyta</taxon>
        <taxon>Bacillariophyta</taxon>
        <taxon>Bacillariophyceae</taxon>
        <taxon>Bacillariophycidae</taxon>
        <taxon>Bacillariales</taxon>
        <taxon>Bacillariaceae</taxon>
        <taxon>Cylindrotheca</taxon>
    </lineage>
</organism>
<name>A0AAD2GA09_9STRA</name>
<accession>A0AAD2GA09</accession>
<dbReference type="AlphaFoldDB" id="A0AAD2GA09"/>
<gene>
    <name evidence="3" type="ORF">CYCCA115_LOCUS19067</name>
    <name evidence="4" type="ORF">CYCCA115_LOCUS21145</name>
</gene>
<dbReference type="Proteomes" id="UP001295423">
    <property type="component" value="Unassembled WGS sequence"/>
</dbReference>
<evidence type="ECO:0000313" key="3">
    <source>
        <dbReference type="EMBL" id="CAJ1961157.1"/>
    </source>
</evidence>
<protein>
    <recommendedName>
        <fullName evidence="6">DOMON domain-containing protein</fullName>
    </recommendedName>
</protein>
<proteinExistence type="predicted"/>
<keyword evidence="1" id="KW-0472">Membrane</keyword>
<feature type="signal peptide" evidence="2">
    <location>
        <begin position="1"/>
        <end position="21"/>
    </location>
</feature>
<keyword evidence="1" id="KW-0812">Transmembrane</keyword>
<comment type="caution">
    <text evidence="4">The sequence shown here is derived from an EMBL/GenBank/DDBJ whole genome shotgun (WGS) entry which is preliminary data.</text>
</comment>
<sequence length="284" mass="31288">MKLSSFQLTLSVLLASAVVTAKVQDDEASRPAAAFDLQQDRELQVSVDDPNDYFNFYSDADDWARCNIANVSDGCLPTVSIEEAACRAELIVWGRIIDENSNGDRKIGVNWRSYIFDEPKLTVAKWGAGLDNSREANTTFSQDSGQFHTWVSGFSTDGCGTRPPLDGDSAYFFLEGLPENEGVEITFDSLRDLNVNFRLVTTAFGSGIAYGEDWKYIQKYRFGTQGCDRVACCYKPDCASCSEFDVSDCEHTTYVEPSGTASIGFSSSVVLLALGVMFWSLIIV</sequence>
<keyword evidence="1" id="KW-1133">Transmembrane helix</keyword>
<evidence type="ECO:0008006" key="6">
    <source>
        <dbReference type="Google" id="ProtNLM"/>
    </source>
</evidence>
<dbReference type="EMBL" id="CAKOGP040002203">
    <property type="protein sequence ID" value="CAJ1965503.1"/>
    <property type="molecule type" value="Genomic_DNA"/>
</dbReference>
<keyword evidence="5" id="KW-1185">Reference proteome</keyword>
<keyword evidence="2" id="KW-0732">Signal</keyword>
<feature type="transmembrane region" description="Helical" evidence="1">
    <location>
        <begin position="263"/>
        <end position="283"/>
    </location>
</feature>
<feature type="chain" id="PRO_5042440673" description="DOMON domain-containing protein" evidence="2">
    <location>
        <begin position="22"/>
        <end position="284"/>
    </location>
</feature>
<evidence type="ECO:0000313" key="5">
    <source>
        <dbReference type="Proteomes" id="UP001295423"/>
    </source>
</evidence>